<dbReference type="SUPFAM" id="SSF55008">
    <property type="entry name" value="HMA, heavy metal-associated domain"/>
    <property type="match status" value="1"/>
</dbReference>
<dbReference type="NCBIfam" id="TIGR00003">
    <property type="entry name" value="copper ion binding protein"/>
    <property type="match status" value="1"/>
</dbReference>
<keyword evidence="1" id="KW-0479">Metal-binding</keyword>
<dbReference type="GO" id="GO:0006825">
    <property type="term" value="P:copper ion transport"/>
    <property type="evidence" value="ECO:0007669"/>
    <property type="project" value="InterPro"/>
</dbReference>
<dbReference type="InterPro" id="IPR000428">
    <property type="entry name" value="Cu-bd"/>
</dbReference>
<evidence type="ECO:0000256" key="2">
    <source>
        <dbReference type="ARBA" id="ARBA00023008"/>
    </source>
</evidence>
<dbReference type="FunFam" id="3.30.70.100:FF:000001">
    <property type="entry name" value="ATPase copper transporting beta"/>
    <property type="match status" value="1"/>
</dbReference>
<evidence type="ECO:0000256" key="1">
    <source>
        <dbReference type="ARBA" id="ARBA00022723"/>
    </source>
</evidence>
<dbReference type="EMBL" id="JABZGW010000353">
    <property type="protein sequence ID" value="MBF4808399.1"/>
    <property type="molecule type" value="Genomic_DNA"/>
</dbReference>
<dbReference type="PROSITE" id="PS50846">
    <property type="entry name" value="HMA_2"/>
    <property type="match status" value="1"/>
</dbReference>
<evidence type="ECO:0000313" key="5">
    <source>
        <dbReference type="Proteomes" id="UP000698335"/>
    </source>
</evidence>
<name>A0A930YQ44_9ACTN</name>
<evidence type="ECO:0000259" key="3">
    <source>
        <dbReference type="PROSITE" id="PS50846"/>
    </source>
</evidence>
<accession>A0A930YQ44</accession>
<gene>
    <name evidence="4" type="ORF">HXK26_06880</name>
</gene>
<dbReference type="InterPro" id="IPR006122">
    <property type="entry name" value="HMA_Cu_ion-bd"/>
</dbReference>
<dbReference type="InterPro" id="IPR017969">
    <property type="entry name" value="Heavy-metal-associated_CS"/>
</dbReference>
<dbReference type="CDD" id="cd00371">
    <property type="entry name" value="HMA"/>
    <property type="match status" value="1"/>
</dbReference>
<sequence length="68" mass="7144">MEKKLNVEGMSCQHCVAHVTQALEAVEGVSRVEISLEDASAIVEFDGAVPDEVLIAAVKNAGYEASIA</sequence>
<dbReference type="Proteomes" id="UP000698335">
    <property type="component" value="Unassembled WGS sequence"/>
</dbReference>
<organism evidence="4 5">
    <name type="scientific">Lancefieldella rimae</name>
    <dbReference type="NCBI Taxonomy" id="1383"/>
    <lineage>
        <taxon>Bacteria</taxon>
        <taxon>Bacillati</taxon>
        <taxon>Actinomycetota</taxon>
        <taxon>Coriobacteriia</taxon>
        <taxon>Coriobacteriales</taxon>
        <taxon>Atopobiaceae</taxon>
        <taxon>Lancefieldella</taxon>
    </lineage>
</organism>
<dbReference type="PROSITE" id="PS01047">
    <property type="entry name" value="HMA_1"/>
    <property type="match status" value="1"/>
</dbReference>
<dbReference type="PRINTS" id="PR00944">
    <property type="entry name" value="CUEXPORT"/>
</dbReference>
<keyword evidence="2" id="KW-0186">Copper</keyword>
<dbReference type="Gene3D" id="3.30.70.100">
    <property type="match status" value="1"/>
</dbReference>
<dbReference type="GO" id="GO:0005507">
    <property type="term" value="F:copper ion binding"/>
    <property type="evidence" value="ECO:0007669"/>
    <property type="project" value="InterPro"/>
</dbReference>
<dbReference type="AlphaFoldDB" id="A0A930YQ44"/>
<proteinExistence type="predicted"/>
<protein>
    <submittedName>
        <fullName evidence="4">Copper ion binding protein</fullName>
    </submittedName>
</protein>
<comment type="caution">
    <text evidence="4">The sequence shown here is derived from an EMBL/GenBank/DDBJ whole genome shotgun (WGS) entry which is preliminary data.</text>
</comment>
<dbReference type="InterPro" id="IPR006121">
    <property type="entry name" value="HMA_dom"/>
</dbReference>
<reference evidence="4" key="1">
    <citation type="submission" date="2020-04" db="EMBL/GenBank/DDBJ databases">
        <title>Deep metagenomics examines the oral microbiome during advanced dental caries in children, revealing novel taxa and co-occurrences with host molecules.</title>
        <authorList>
            <person name="Baker J.L."/>
            <person name="Morton J.T."/>
            <person name="Dinis M."/>
            <person name="Alvarez R."/>
            <person name="Tran N.C."/>
            <person name="Knight R."/>
            <person name="Edlund A."/>
        </authorList>
    </citation>
    <scope>NUCLEOTIDE SEQUENCE</scope>
    <source>
        <strain evidence="4">JCVI_38_bin.5</strain>
    </source>
</reference>
<dbReference type="InterPro" id="IPR036163">
    <property type="entry name" value="HMA_dom_sf"/>
</dbReference>
<feature type="domain" description="HMA" evidence="3">
    <location>
        <begin position="1"/>
        <end position="66"/>
    </location>
</feature>
<evidence type="ECO:0000313" key="4">
    <source>
        <dbReference type="EMBL" id="MBF4808399.1"/>
    </source>
</evidence>
<dbReference type="Pfam" id="PF00403">
    <property type="entry name" value="HMA"/>
    <property type="match status" value="1"/>
</dbReference>